<comment type="caution">
    <text evidence="2">The sequence shown here is derived from an EMBL/GenBank/DDBJ whole genome shotgun (WGS) entry which is preliminary data.</text>
</comment>
<sequence>MKIWNHIFLKRGLSLLLLTFFILAACTNPGEEVKGEYDVKGNIVDIDSAENSILVEGENKGLTWVALPENGDIKKYEEGQEVVIWVDGGIDTSSPAYTKALNIEILNK</sequence>
<dbReference type="EMBL" id="JBHSNP010000028">
    <property type="protein sequence ID" value="MFC5604403.1"/>
    <property type="molecule type" value="Genomic_DNA"/>
</dbReference>
<proteinExistence type="predicted"/>
<keyword evidence="3" id="KW-1185">Reference proteome</keyword>
<dbReference type="Pfam" id="PF11518">
    <property type="entry name" value="DUF3221"/>
    <property type="match status" value="1"/>
</dbReference>
<dbReference type="RefSeq" id="WP_381446145.1">
    <property type="nucleotide sequence ID" value="NZ_JBHSNP010000028.1"/>
</dbReference>
<gene>
    <name evidence="2" type="ORF">ACFPTP_14320</name>
</gene>
<evidence type="ECO:0000313" key="2">
    <source>
        <dbReference type="EMBL" id="MFC5604403.1"/>
    </source>
</evidence>
<name>A0ABW0U2N2_9BACL</name>
<dbReference type="PROSITE" id="PS51257">
    <property type="entry name" value="PROKAR_LIPOPROTEIN"/>
    <property type="match status" value="1"/>
</dbReference>
<reference evidence="3" key="1">
    <citation type="journal article" date="2019" name="Int. J. Syst. Evol. Microbiol.">
        <title>The Global Catalogue of Microorganisms (GCM) 10K type strain sequencing project: providing services to taxonomists for standard genome sequencing and annotation.</title>
        <authorList>
            <consortium name="The Broad Institute Genomics Platform"/>
            <consortium name="The Broad Institute Genome Sequencing Center for Infectious Disease"/>
            <person name="Wu L."/>
            <person name="Ma J."/>
        </authorList>
    </citation>
    <scope>NUCLEOTIDE SEQUENCE [LARGE SCALE GENOMIC DNA]</scope>
    <source>
        <strain evidence="3">KACC 11299</strain>
    </source>
</reference>
<keyword evidence="1" id="KW-0732">Signal</keyword>
<dbReference type="Proteomes" id="UP001596071">
    <property type="component" value="Unassembled WGS sequence"/>
</dbReference>
<feature type="chain" id="PRO_5046085763" evidence="1">
    <location>
        <begin position="25"/>
        <end position="108"/>
    </location>
</feature>
<feature type="signal peptide" evidence="1">
    <location>
        <begin position="1"/>
        <end position="24"/>
    </location>
</feature>
<protein>
    <submittedName>
        <fullName evidence="2">DUF3221 domain-containing protein</fullName>
    </submittedName>
</protein>
<accession>A0ABW0U2N2</accession>
<evidence type="ECO:0000313" key="3">
    <source>
        <dbReference type="Proteomes" id="UP001596071"/>
    </source>
</evidence>
<evidence type="ECO:0000256" key="1">
    <source>
        <dbReference type="SAM" id="SignalP"/>
    </source>
</evidence>
<dbReference type="InterPro" id="IPR021598">
    <property type="entry name" value="DUF3221"/>
</dbReference>
<organism evidence="2 3">
    <name type="scientific">Sporosarcina koreensis</name>
    <dbReference type="NCBI Taxonomy" id="334735"/>
    <lineage>
        <taxon>Bacteria</taxon>
        <taxon>Bacillati</taxon>
        <taxon>Bacillota</taxon>
        <taxon>Bacilli</taxon>
        <taxon>Bacillales</taxon>
        <taxon>Caryophanaceae</taxon>
        <taxon>Sporosarcina</taxon>
    </lineage>
</organism>